<dbReference type="SUPFAM" id="SSF52540">
    <property type="entry name" value="P-loop containing nucleoside triphosphate hydrolases"/>
    <property type="match status" value="2"/>
</dbReference>
<dbReference type="GO" id="GO:0016887">
    <property type="term" value="F:ATP hydrolysis activity"/>
    <property type="evidence" value="ECO:0007669"/>
    <property type="project" value="InterPro"/>
</dbReference>
<name>A0A7U6QYK5_9FUSO</name>
<accession>A0A7U6QYK5</accession>
<dbReference type="RefSeq" id="WP_018498850.1">
    <property type="nucleotide sequence ID" value="NZ_AP019829.2"/>
</dbReference>
<dbReference type="GO" id="GO:0005524">
    <property type="term" value="F:ATP binding"/>
    <property type="evidence" value="ECO:0007669"/>
    <property type="project" value="InterPro"/>
</dbReference>
<dbReference type="GeneID" id="84803871"/>
<evidence type="ECO:0000313" key="2">
    <source>
        <dbReference type="EMBL" id="BBM42266.1"/>
    </source>
</evidence>
<keyword evidence="2" id="KW-0540">Nuclease</keyword>
<dbReference type="InterPro" id="IPR011704">
    <property type="entry name" value="ATPase_dyneun-rel_AAA"/>
</dbReference>
<organism evidence="2 3">
    <name type="scientific">Leptotrichia wadei</name>
    <dbReference type="NCBI Taxonomy" id="157687"/>
    <lineage>
        <taxon>Bacteria</taxon>
        <taxon>Fusobacteriati</taxon>
        <taxon>Fusobacteriota</taxon>
        <taxon>Fusobacteriia</taxon>
        <taxon>Fusobacteriales</taxon>
        <taxon>Leptotrichiaceae</taxon>
        <taxon>Leptotrichia</taxon>
    </lineage>
</organism>
<dbReference type="PANTHER" id="PTHR37291:SF1">
    <property type="entry name" value="TYPE IV METHYL-DIRECTED RESTRICTION ENZYME ECOKMCRB SUBUNIT"/>
    <property type="match status" value="1"/>
</dbReference>
<feature type="domain" description="AAA+ ATPase" evidence="1">
    <location>
        <begin position="197"/>
        <end position="477"/>
    </location>
</feature>
<dbReference type="InterPro" id="IPR052934">
    <property type="entry name" value="Methyl-DNA_Rec/Restrict_Enz"/>
</dbReference>
<dbReference type="Proteomes" id="UP000321943">
    <property type="component" value="Chromosome"/>
</dbReference>
<reference evidence="2 3" key="1">
    <citation type="submission" date="2019-07" db="EMBL/GenBank/DDBJ databases">
        <title>Complete Genome Sequence of Leptotrichia wadei Strain JCM16777.</title>
        <authorList>
            <person name="Watanabe S."/>
            <person name="Cui L."/>
        </authorList>
    </citation>
    <scope>NUCLEOTIDE SEQUENCE [LARGE SCALE GENOMIC DNA]</scope>
    <source>
        <strain evidence="2 3">JCM16777</strain>
    </source>
</reference>
<dbReference type="EMBL" id="AP019829">
    <property type="protein sequence ID" value="BBM42266.1"/>
    <property type="molecule type" value="Genomic_DNA"/>
</dbReference>
<proteinExistence type="predicted"/>
<gene>
    <name evidence="2" type="ORF">JCM16777_0515</name>
</gene>
<keyword evidence="2" id="KW-0255">Endonuclease</keyword>
<dbReference type="KEGG" id="lwd:JCM16777_0515"/>
<dbReference type="Pfam" id="PF07728">
    <property type="entry name" value="AAA_5"/>
    <property type="match status" value="2"/>
</dbReference>
<sequence length="566" mass="67150">MYRANDEDYLNFFEMLKFWISQTDKNIANSGERVKIKNIKSKDMESLERSEKEFLNPKFDEKFIKYSDFSININFVTSGHYKGENTNFIVYQSKIENIGCWINIVYQYDNKKVVAYYKGYHEDNKESEEFKRYMQEKGYTKGFEESISKLGLNEKEPNQNVKELFDYFYKMIEESENYSKNKLKDSRIFDLKEKLKKNYNIILRGAPGTGKTYLARQIAAEMIGINVDELDNNEQFEFVQFHSSYDYTDFIEGLRPIIKNNQLGFELKKGIFYEFCEIAKISEVLRKLNSKEFTLQGFEIFLKELGGNRAKNYIPKIEQLLGKKKYTGDKTSEIKTYGNLREILENSEEISKFDKENNFSNWYSTPVNYLKKYDDEIKKEHNSVNKNYIFLIDEINRGEISKIFGELFFSIDPEYRGKKGSIKTQYSNMHEDSQEKFYIPENVYIIGTMNDIDRSVDTFDFAMRRRFLFEEIMAEDSQIMLKNGKIKEQMTRLNNAIIDQKIGNLSKDYQIGGSYFKALDEGKVNQDELWKNKLEPLLKDYFRGERDSEGKLREIKKYYDGKNDTN</sequence>
<dbReference type="SMART" id="SM00382">
    <property type="entry name" value="AAA"/>
    <property type="match status" value="1"/>
</dbReference>
<protein>
    <submittedName>
        <fullName evidence="2">Endonuclease</fullName>
    </submittedName>
</protein>
<dbReference type="InterPro" id="IPR027417">
    <property type="entry name" value="P-loop_NTPase"/>
</dbReference>
<keyword evidence="2" id="KW-0378">Hydrolase</keyword>
<evidence type="ECO:0000313" key="3">
    <source>
        <dbReference type="Proteomes" id="UP000321943"/>
    </source>
</evidence>
<evidence type="ECO:0000259" key="1">
    <source>
        <dbReference type="SMART" id="SM00382"/>
    </source>
</evidence>
<dbReference type="InterPro" id="IPR003593">
    <property type="entry name" value="AAA+_ATPase"/>
</dbReference>
<dbReference type="REBASE" id="368852">
    <property type="entry name" value="Lwa16777McrBCP"/>
</dbReference>
<dbReference type="GO" id="GO:0004519">
    <property type="term" value="F:endonuclease activity"/>
    <property type="evidence" value="ECO:0007669"/>
    <property type="project" value="UniProtKB-KW"/>
</dbReference>
<dbReference type="AlphaFoldDB" id="A0A7U6QYK5"/>
<dbReference type="Gene3D" id="3.40.50.300">
    <property type="entry name" value="P-loop containing nucleotide triphosphate hydrolases"/>
    <property type="match status" value="2"/>
</dbReference>
<dbReference type="PANTHER" id="PTHR37291">
    <property type="entry name" value="5-METHYLCYTOSINE-SPECIFIC RESTRICTION ENZYME B"/>
    <property type="match status" value="1"/>
</dbReference>